<keyword evidence="4 10" id="KW-0812">Transmembrane</keyword>
<dbReference type="Pfam" id="PF03567">
    <property type="entry name" value="Sulfotransfer_2"/>
    <property type="match status" value="1"/>
</dbReference>
<dbReference type="InterPro" id="IPR007734">
    <property type="entry name" value="Heparan_SO4_2-O-STrfase"/>
</dbReference>
<keyword evidence="9" id="KW-0325">Glycoprotein</keyword>
<name>A0A9Q1CHT1_HOLLE</name>
<dbReference type="AlphaFoldDB" id="A0A9Q1CHT1"/>
<accession>A0A9Q1CHT1</accession>
<evidence type="ECO:0000256" key="7">
    <source>
        <dbReference type="ARBA" id="ARBA00023034"/>
    </source>
</evidence>
<dbReference type="PANTHER" id="PTHR12129">
    <property type="entry name" value="HEPARAN SULFATE 2-O-SULFOTRANSFERASE"/>
    <property type="match status" value="1"/>
</dbReference>
<evidence type="ECO:0000256" key="5">
    <source>
        <dbReference type="ARBA" id="ARBA00022968"/>
    </source>
</evidence>
<dbReference type="GO" id="GO:0008146">
    <property type="term" value="F:sulfotransferase activity"/>
    <property type="evidence" value="ECO:0007669"/>
    <property type="project" value="InterPro"/>
</dbReference>
<dbReference type="Proteomes" id="UP001152320">
    <property type="component" value="Chromosome 3"/>
</dbReference>
<evidence type="ECO:0000313" key="11">
    <source>
        <dbReference type="EMBL" id="KAJ8045175.1"/>
    </source>
</evidence>
<evidence type="ECO:0000256" key="9">
    <source>
        <dbReference type="ARBA" id="ARBA00023180"/>
    </source>
</evidence>
<evidence type="ECO:0000256" key="10">
    <source>
        <dbReference type="SAM" id="Phobius"/>
    </source>
</evidence>
<reference evidence="11" key="1">
    <citation type="submission" date="2021-10" db="EMBL/GenBank/DDBJ databases">
        <title>Tropical sea cucumber genome reveals ecological adaptation and Cuvierian tubules defense mechanism.</title>
        <authorList>
            <person name="Chen T."/>
        </authorList>
    </citation>
    <scope>NUCLEOTIDE SEQUENCE</scope>
    <source>
        <strain evidence="11">Nanhai2018</strain>
        <tissue evidence="11">Muscle</tissue>
    </source>
</reference>
<protein>
    <submittedName>
        <fullName evidence="11">Heparan sulfate 2-O-sulfotransferase 1</fullName>
    </submittedName>
</protein>
<evidence type="ECO:0000256" key="2">
    <source>
        <dbReference type="ARBA" id="ARBA00010569"/>
    </source>
</evidence>
<keyword evidence="6 10" id="KW-1133">Transmembrane helix</keyword>
<dbReference type="Gene3D" id="3.40.50.300">
    <property type="entry name" value="P-loop containing nucleotide triphosphate hydrolases"/>
    <property type="match status" value="1"/>
</dbReference>
<dbReference type="InterPro" id="IPR005331">
    <property type="entry name" value="Sulfotransferase"/>
</dbReference>
<organism evidence="11 12">
    <name type="scientific">Holothuria leucospilota</name>
    <name type="common">Black long sea cucumber</name>
    <name type="synonym">Mertensiothuria leucospilota</name>
    <dbReference type="NCBI Taxonomy" id="206669"/>
    <lineage>
        <taxon>Eukaryota</taxon>
        <taxon>Metazoa</taxon>
        <taxon>Echinodermata</taxon>
        <taxon>Eleutherozoa</taxon>
        <taxon>Echinozoa</taxon>
        <taxon>Holothuroidea</taxon>
        <taxon>Aspidochirotacea</taxon>
        <taxon>Aspidochirotida</taxon>
        <taxon>Holothuriidae</taxon>
        <taxon>Holothuria</taxon>
    </lineage>
</organism>
<evidence type="ECO:0000256" key="1">
    <source>
        <dbReference type="ARBA" id="ARBA00004323"/>
    </source>
</evidence>
<evidence type="ECO:0000256" key="6">
    <source>
        <dbReference type="ARBA" id="ARBA00022989"/>
    </source>
</evidence>
<gene>
    <name evidence="11" type="ORF">HOLleu_08123</name>
</gene>
<evidence type="ECO:0000313" key="12">
    <source>
        <dbReference type="Proteomes" id="UP001152320"/>
    </source>
</evidence>
<evidence type="ECO:0000256" key="4">
    <source>
        <dbReference type="ARBA" id="ARBA00022692"/>
    </source>
</evidence>
<dbReference type="GO" id="GO:0000139">
    <property type="term" value="C:Golgi membrane"/>
    <property type="evidence" value="ECO:0007669"/>
    <property type="project" value="UniProtKB-SubCell"/>
</dbReference>
<evidence type="ECO:0000256" key="8">
    <source>
        <dbReference type="ARBA" id="ARBA00023136"/>
    </source>
</evidence>
<comment type="similarity">
    <text evidence="2">Belongs to the sulfotransferase 3 family.</text>
</comment>
<feature type="transmembrane region" description="Helical" evidence="10">
    <location>
        <begin position="7"/>
        <end position="26"/>
    </location>
</feature>
<dbReference type="PANTHER" id="PTHR12129:SF15">
    <property type="entry name" value="URONYL 2-SULFOTRANSFERASE"/>
    <property type="match status" value="1"/>
</dbReference>
<keyword evidence="3" id="KW-0808">Transferase</keyword>
<sequence>MKKRFGWNSAYAVTILLWLVMCYLAWNFGYEVGKASVGGELERSDRTARRQGNNYNGSKLLPQGDKAAKLEERFPRPCQRVGDGTSQIVIFNTIPKCGGRTILSLTFALKQSLKVNIKSALNFSLEGSSNVKVLGYMNRVFSNLPSPGFIYTNTRLVALQTIPSRVPVRIGLIRDPMQRLVSAFYHARFGDRMSASAVDDETWQKQLQKNHKNISESFDDCVKSKSSECLGEETKGALVKQFCGYDTVCSTASPAALLRAKENVKNHYLLVGVLEEIDDFVRVLEKLVPSVFSGGFHTLENDKRVQSVIANSRTIGVESVSEQTKGIIKKHLSLDFEFYYFIQWRFMKQKEACGY</sequence>
<keyword evidence="7" id="KW-0333">Golgi apparatus</keyword>
<dbReference type="OrthoDB" id="10019582at2759"/>
<keyword evidence="12" id="KW-1185">Reference proteome</keyword>
<keyword evidence="8 10" id="KW-0472">Membrane</keyword>
<comment type="subcellular location">
    <subcellularLocation>
        <location evidence="1">Golgi apparatus membrane</location>
        <topology evidence="1">Single-pass type II membrane protein</topology>
    </subcellularLocation>
</comment>
<dbReference type="InterPro" id="IPR027417">
    <property type="entry name" value="P-loop_NTPase"/>
</dbReference>
<evidence type="ECO:0000256" key="3">
    <source>
        <dbReference type="ARBA" id="ARBA00022679"/>
    </source>
</evidence>
<dbReference type="EMBL" id="JAIZAY010000003">
    <property type="protein sequence ID" value="KAJ8045175.1"/>
    <property type="molecule type" value="Genomic_DNA"/>
</dbReference>
<proteinExistence type="inferred from homology"/>
<comment type="caution">
    <text evidence="11">The sequence shown here is derived from an EMBL/GenBank/DDBJ whole genome shotgun (WGS) entry which is preliminary data.</text>
</comment>
<keyword evidence="5" id="KW-0735">Signal-anchor</keyword>